<organism evidence="7 8">
    <name type="scientific">Novosphingobium olei</name>
    <dbReference type="NCBI Taxonomy" id="2728851"/>
    <lineage>
        <taxon>Bacteria</taxon>
        <taxon>Pseudomonadati</taxon>
        <taxon>Pseudomonadota</taxon>
        <taxon>Alphaproteobacteria</taxon>
        <taxon>Sphingomonadales</taxon>
        <taxon>Sphingomonadaceae</taxon>
        <taxon>Novosphingobium</taxon>
    </lineage>
</organism>
<dbReference type="PANTHER" id="PTHR30055">
    <property type="entry name" value="HTH-TYPE TRANSCRIPTIONAL REGULATOR RUTR"/>
    <property type="match status" value="1"/>
</dbReference>
<keyword evidence="8" id="KW-1185">Reference proteome</keyword>
<evidence type="ECO:0000256" key="1">
    <source>
        <dbReference type="ARBA" id="ARBA00023015"/>
    </source>
</evidence>
<dbReference type="PRINTS" id="PR00455">
    <property type="entry name" value="HTHTETR"/>
</dbReference>
<sequence>MTITTNPTGTAANDRRSRGGDRREQILDVALQLFAQHGMAQVSTRQIAQAVGISQPSLYAHFASAHEISAELCLRAFAGLAEASRRVLAEPASPREHFYRLGRAYIDFGLTHPDMYRLAFMQETDPAVAKLVQQGNDPVLAAGQGAFDMLREVLARVLGRSTEEIEIQAQSIWASVHGLTSLLIARPMFPWADREALIAHHLEAVCALYQPDADPR</sequence>
<feature type="domain" description="HTH tetR-type" evidence="6">
    <location>
        <begin position="20"/>
        <end position="80"/>
    </location>
</feature>
<comment type="caution">
    <text evidence="7">The sequence shown here is derived from an EMBL/GenBank/DDBJ whole genome shotgun (WGS) entry which is preliminary data.</text>
</comment>
<dbReference type="GO" id="GO:0000976">
    <property type="term" value="F:transcription cis-regulatory region binding"/>
    <property type="evidence" value="ECO:0007669"/>
    <property type="project" value="TreeGrafter"/>
</dbReference>
<feature type="region of interest" description="Disordered" evidence="5">
    <location>
        <begin position="1"/>
        <end position="21"/>
    </location>
</feature>
<evidence type="ECO:0000256" key="5">
    <source>
        <dbReference type="SAM" id="MobiDB-lite"/>
    </source>
</evidence>
<feature type="compositionally biased region" description="Polar residues" evidence="5">
    <location>
        <begin position="1"/>
        <end position="11"/>
    </location>
</feature>
<name>A0A7Y0BR98_9SPHN</name>
<dbReference type="SUPFAM" id="SSF46689">
    <property type="entry name" value="Homeodomain-like"/>
    <property type="match status" value="1"/>
</dbReference>
<dbReference type="PANTHER" id="PTHR30055:SF234">
    <property type="entry name" value="HTH-TYPE TRANSCRIPTIONAL REGULATOR BETI"/>
    <property type="match status" value="1"/>
</dbReference>
<dbReference type="RefSeq" id="WP_169494372.1">
    <property type="nucleotide sequence ID" value="NZ_JABBGM010000008.1"/>
</dbReference>
<accession>A0A7Y0BR98</accession>
<evidence type="ECO:0000313" key="7">
    <source>
        <dbReference type="EMBL" id="NML95156.1"/>
    </source>
</evidence>
<dbReference type="InterPro" id="IPR036271">
    <property type="entry name" value="Tet_transcr_reg_TetR-rel_C_sf"/>
</dbReference>
<dbReference type="Proteomes" id="UP000583556">
    <property type="component" value="Unassembled WGS sequence"/>
</dbReference>
<dbReference type="GO" id="GO:0003700">
    <property type="term" value="F:DNA-binding transcription factor activity"/>
    <property type="evidence" value="ECO:0007669"/>
    <property type="project" value="TreeGrafter"/>
</dbReference>
<feature type="DNA-binding region" description="H-T-H motif" evidence="4">
    <location>
        <begin position="43"/>
        <end position="62"/>
    </location>
</feature>
<proteinExistence type="predicted"/>
<keyword evidence="3" id="KW-0804">Transcription</keyword>
<dbReference type="Gene3D" id="1.10.10.60">
    <property type="entry name" value="Homeodomain-like"/>
    <property type="match status" value="1"/>
</dbReference>
<dbReference type="InterPro" id="IPR025996">
    <property type="entry name" value="MT1864/Rv1816-like_C"/>
</dbReference>
<gene>
    <name evidence="7" type="ORF">HHL27_15895</name>
</gene>
<keyword evidence="2 4" id="KW-0238">DNA-binding</keyword>
<evidence type="ECO:0000256" key="4">
    <source>
        <dbReference type="PROSITE-ProRule" id="PRU00335"/>
    </source>
</evidence>
<dbReference type="EMBL" id="JABBGM010000008">
    <property type="protein sequence ID" value="NML95156.1"/>
    <property type="molecule type" value="Genomic_DNA"/>
</dbReference>
<dbReference type="Pfam" id="PF00440">
    <property type="entry name" value="TetR_N"/>
    <property type="match status" value="1"/>
</dbReference>
<dbReference type="PROSITE" id="PS50977">
    <property type="entry name" value="HTH_TETR_2"/>
    <property type="match status" value="1"/>
</dbReference>
<dbReference type="Pfam" id="PF13305">
    <property type="entry name" value="TetR_C_33"/>
    <property type="match status" value="1"/>
</dbReference>
<dbReference type="SUPFAM" id="SSF48498">
    <property type="entry name" value="Tetracyclin repressor-like, C-terminal domain"/>
    <property type="match status" value="1"/>
</dbReference>
<dbReference type="InterPro" id="IPR050109">
    <property type="entry name" value="HTH-type_TetR-like_transc_reg"/>
</dbReference>
<dbReference type="AlphaFoldDB" id="A0A7Y0BR98"/>
<keyword evidence="1" id="KW-0805">Transcription regulation</keyword>
<evidence type="ECO:0000256" key="3">
    <source>
        <dbReference type="ARBA" id="ARBA00023163"/>
    </source>
</evidence>
<protein>
    <submittedName>
        <fullName evidence="7">TetR/AcrR family transcriptional regulator</fullName>
    </submittedName>
</protein>
<reference evidence="7 8" key="1">
    <citation type="submission" date="2020-04" db="EMBL/GenBank/DDBJ databases">
        <title>Novosphingobium sp. TW-4 isolated from soil.</title>
        <authorList>
            <person name="Dahal R.H."/>
            <person name="Chaudhary D.K."/>
        </authorList>
    </citation>
    <scope>NUCLEOTIDE SEQUENCE [LARGE SCALE GENOMIC DNA]</scope>
    <source>
        <strain evidence="7 8">TW-4</strain>
    </source>
</reference>
<dbReference type="InterPro" id="IPR009057">
    <property type="entry name" value="Homeodomain-like_sf"/>
</dbReference>
<dbReference type="Gene3D" id="1.10.357.10">
    <property type="entry name" value="Tetracycline Repressor, domain 2"/>
    <property type="match status" value="1"/>
</dbReference>
<dbReference type="InterPro" id="IPR001647">
    <property type="entry name" value="HTH_TetR"/>
</dbReference>
<evidence type="ECO:0000313" key="8">
    <source>
        <dbReference type="Proteomes" id="UP000583556"/>
    </source>
</evidence>
<evidence type="ECO:0000256" key="2">
    <source>
        <dbReference type="ARBA" id="ARBA00023125"/>
    </source>
</evidence>
<evidence type="ECO:0000259" key="6">
    <source>
        <dbReference type="PROSITE" id="PS50977"/>
    </source>
</evidence>